<reference evidence="7 8" key="1">
    <citation type="journal article" date="2012" name="Stand. Genomic Sci.">
        <title>Genome sequence of the halotolerant bacterium Corynebacterium halotolerans type strain YIM 70093(T) (= DSM 44683(T)).</title>
        <authorList>
            <person name="Ruckert C."/>
            <person name="Albersmeier A."/>
            <person name="Al-Dilaimi A."/>
            <person name="Niehaus K."/>
            <person name="Szczepanowski R."/>
            <person name="Kalinowski J."/>
        </authorList>
    </citation>
    <scope>NUCLEOTIDE SEQUENCE [LARGE SCALE GENOMIC DNA]</scope>
    <source>
        <strain evidence="7">YIM 70093</strain>
    </source>
</reference>
<dbReference type="AlphaFoldDB" id="M1NYL6"/>
<protein>
    <recommendedName>
        <fullName evidence="9">Metalloprotease</fullName>
    </recommendedName>
</protein>
<dbReference type="GO" id="GO:0016020">
    <property type="term" value="C:membrane"/>
    <property type="evidence" value="ECO:0007669"/>
    <property type="project" value="UniProtKB-SubCell"/>
</dbReference>
<dbReference type="RefSeq" id="WP_015401009.1">
    <property type="nucleotide sequence ID" value="NC_020302.1"/>
</dbReference>
<evidence type="ECO:0000313" key="7">
    <source>
        <dbReference type="EMBL" id="AGF72590.1"/>
    </source>
</evidence>
<dbReference type="eggNOG" id="COG2321">
    <property type="taxonomic scope" value="Bacteria"/>
</dbReference>
<dbReference type="STRING" id="1121362.A605_07940"/>
<organism evidence="7 8">
    <name type="scientific">Corynebacterium halotolerans YIM 70093 = DSM 44683</name>
    <dbReference type="NCBI Taxonomy" id="1121362"/>
    <lineage>
        <taxon>Bacteria</taxon>
        <taxon>Bacillati</taxon>
        <taxon>Actinomycetota</taxon>
        <taxon>Actinomycetes</taxon>
        <taxon>Mycobacteriales</taxon>
        <taxon>Corynebacteriaceae</taxon>
        <taxon>Corynebacterium</taxon>
    </lineage>
</organism>
<proteinExistence type="predicted"/>
<evidence type="ECO:0008006" key="9">
    <source>
        <dbReference type="Google" id="ProtNLM"/>
    </source>
</evidence>
<dbReference type="PANTHER" id="PTHR30168:SF0">
    <property type="entry name" value="INNER MEMBRANE PROTEIN"/>
    <property type="match status" value="1"/>
</dbReference>
<sequence length="295" mass="30679">MTFRGDVSRSSGRARTGGRRGGLIVGGGGVGTLVLVGLFLLLGGSPGDVGNLLGGGDQQQLDPGTDTGGLEHCQTAEDANTYADCRVAATALSLDQVWGEQLPAQAGLEYTEPGLMIFEQSTSSGCGAASAATGPFYCPTDQTAYFDVSFFEQLEQLGGENAPLAQEYIVAHEFGHHLQHLEGTLGMSDYNNPGADSNAVKIEVQADCYGGVWAHYADDGADALLETITPDQVADAIATAGAVGDDNIQNRSGGEVTPETWTHGSSEQRQQAFLAGYESGAMSACDTLDRGGYRK</sequence>
<dbReference type="PATRIC" id="fig|1121362.3.peg.1604"/>
<gene>
    <name evidence="7" type="ORF">A605_07940</name>
</gene>
<evidence type="ECO:0000313" key="8">
    <source>
        <dbReference type="Proteomes" id="UP000011723"/>
    </source>
</evidence>
<name>M1NYL6_9CORY</name>
<feature type="region of interest" description="Disordered" evidence="5">
    <location>
        <begin position="244"/>
        <end position="265"/>
    </location>
</feature>
<keyword evidence="4 6" id="KW-0472">Membrane</keyword>
<dbReference type="HOGENOM" id="CLU_059329_1_0_11"/>
<comment type="subcellular location">
    <subcellularLocation>
        <location evidence="1">Membrane</location>
        <topology evidence="1">Single-pass membrane protein</topology>
    </subcellularLocation>
</comment>
<evidence type="ECO:0000256" key="4">
    <source>
        <dbReference type="ARBA" id="ARBA00023136"/>
    </source>
</evidence>
<dbReference type="KEGG" id="chn:A605_07940"/>
<dbReference type="Pfam" id="PF04228">
    <property type="entry name" value="Zn_peptidase"/>
    <property type="match status" value="1"/>
</dbReference>
<dbReference type="SUPFAM" id="SSF55486">
    <property type="entry name" value="Metalloproteases ('zincins'), catalytic domain"/>
    <property type="match status" value="1"/>
</dbReference>
<evidence type="ECO:0000256" key="1">
    <source>
        <dbReference type="ARBA" id="ARBA00004167"/>
    </source>
</evidence>
<dbReference type="InterPro" id="IPR007343">
    <property type="entry name" value="Uncharacterised_pept_Zn_put"/>
</dbReference>
<accession>M1NYL6</accession>
<keyword evidence="8" id="KW-1185">Reference proteome</keyword>
<keyword evidence="2 6" id="KW-0812">Transmembrane</keyword>
<dbReference type="OrthoDB" id="9774900at2"/>
<evidence type="ECO:0000256" key="2">
    <source>
        <dbReference type="ARBA" id="ARBA00022692"/>
    </source>
</evidence>
<evidence type="ECO:0000256" key="3">
    <source>
        <dbReference type="ARBA" id="ARBA00022989"/>
    </source>
</evidence>
<dbReference type="EMBL" id="CP003697">
    <property type="protein sequence ID" value="AGF72590.1"/>
    <property type="molecule type" value="Genomic_DNA"/>
</dbReference>
<feature type="transmembrane region" description="Helical" evidence="6">
    <location>
        <begin position="21"/>
        <end position="42"/>
    </location>
</feature>
<evidence type="ECO:0000256" key="6">
    <source>
        <dbReference type="SAM" id="Phobius"/>
    </source>
</evidence>
<evidence type="ECO:0000256" key="5">
    <source>
        <dbReference type="SAM" id="MobiDB-lite"/>
    </source>
</evidence>
<dbReference type="Proteomes" id="UP000011723">
    <property type="component" value="Chromosome"/>
</dbReference>
<keyword evidence="3 6" id="KW-1133">Transmembrane helix</keyword>
<dbReference type="PANTHER" id="PTHR30168">
    <property type="entry name" value="PUTATIVE MEMBRANE PROTEIN YPFJ"/>
    <property type="match status" value="1"/>
</dbReference>